<dbReference type="EMBL" id="CP006911">
    <property type="protein sequence ID" value="ALE01236.1"/>
    <property type="molecule type" value="Genomic_DNA"/>
</dbReference>
<evidence type="ECO:0000256" key="9">
    <source>
        <dbReference type="HAMAP-Rule" id="MF_02095"/>
    </source>
</evidence>
<dbReference type="CDD" id="cd01638">
    <property type="entry name" value="CysQ"/>
    <property type="match status" value="1"/>
</dbReference>
<keyword evidence="6 9" id="KW-0378">Hydrolase</keyword>
<protein>
    <recommendedName>
        <fullName evidence="9">3'(2'),5'-bisphosphate nucleotidase CysQ</fullName>
        <ecNumber evidence="9">3.1.3.7</ecNumber>
    </recommendedName>
    <alternativeName>
        <fullName evidence="9">3'(2'),5-bisphosphonucleoside 3'(2')-phosphohydrolase</fullName>
    </alternativeName>
    <alternativeName>
        <fullName evidence="9">3'-phosphoadenosine 5'-phosphate phosphatase</fullName>
        <shortName evidence="9">PAP phosphatase</shortName>
    </alternativeName>
</protein>
<dbReference type="PRINTS" id="PR00377">
    <property type="entry name" value="IMPHPHTASES"/>
</dbReference>
<dbReference type="EC" id="3.1.3.7" evidence="9"/>
<evidence type="ECO:0000256" key="3">
    <source>
        <dbReference type="ARBA" id="ARBA00022475"/>
    </source>
</evidence>
<feature type="binding site" evidence="10">
    <location>
        <position position="215"/>
    </location>
    <ligand>
        <name>Mg(2+)</name>
        <dbReference type="ChEBI" id="CHEBI:18420"/>
        <label>1</label>
        <note>catalytic</note>
    </ligand>
</feature>
<reference evidence="11 12" key="1">
    <citation type="journal article" date="2015" name="Genome Announc.">
        <title>Genome Sequence of 'Candidatus Thioglobus singularis' Strain PS1, a Mixotroph from the SUP05 Clade of Marine Gammaproteobacteria.</title>
        <authorList>
            <person name="Marshall K.T."/>
            <person name="Morris R.M."/>
        </authorList>
    </citation>
    <scope>NUCLEOTIDE SEQUENCE [LARGE SCALE GENOMIC DNA]</scope>
    <source>
        <strain evidence="11 12">PS1</strain>
    </source>
</reference>
<dbReference type="PROSITE" id="PS00630">
    <property type="entry name" value="IMP_2"/>
    <property type="match status" value="1"/>
</dbReference>
<sequence>MIQIDYSQLLEELREVARDAGREIMRIYESSIEVNFKDDGSPVTLADEAAENVILGKLKEIIPDIPIISEENSSSHQAEVTEQFFLIDPLDGTKEFLKKDGLGSFTVNIGLIENRIPTLGVVYAPALDRMFFASSATGAFEESKKGIQKITIRPVPNSGPIAVASVSHRDESTNNWLNSNHIKDTISIGSSLKFCLVACGEADVYPRFGPTMEWDTAAGDAVLRSAGGKVLLPSGELFSYGKSNYRNSAFIAHGSF</sequence>
<feature type="binding site" evidence="9">
    <location>
        <position position="88"/>
    </location>
    <ligand>
        <name>Mg(2+)</name>
        <dbReference type="ChEBI" id="CHEBI:18420"/>
        <label>1</label>
    </ligand>
</feature>
<feature type="binding site" evidence="9">
    <location>
        <begin position="90"/>
        <end position="93"/>
    </location>
    <ligand>
        <name>substrate</name>
    </ligand>
</feature>
<dbReference type="GO" id="GO:0005886">
    <property type="term" value="C:plasma membrane"/>
    <property type="evidence" value="ECO:0007669"/>
    <property type="project" value="UniProtKB-SubCell"/>
</dbReference>
<keyword evidence="8 9" id="KW-0472">Membrane</keyword>
<dbReference type="InterPro" id="IPR000760">
    <property type="entry name" value="Inositol_monophosphatase-like"/>
</dbReference>
<feature type="binding site" evidence="9">
    <location>
        <position position="70"/>
    </location>
    <ligand>
        <name>Mg(2+)</name>
        <dbReference type="ChEBI" id="CHEBI:18420"/>
        <label>1</label>
    </ligand>
</feature>
<feature type="binding site" evidence="10">
    <location>
        <position position="88"/>
    </location>
    <ligand>
        <name>Mg(2+)</name>
        <dbReference type="ChEBI" id="CHEBI:18420"/>
        <label>1</label>
        <note>catalytic</note>
    </ligand>
</feature>
<dbReference type="InterPro" id="IPR020583">
    <property type="entry name" value="Inositol_monoP_metal-BS"/>
</dbReference>
<dbReference type="PANTHER" id="PTHR43028:SF5">
    <property type="entry name" value="3'(2'),5'-BISPHOSPHATE NUCLEOTIDASE 1"/>
    <property type="match status" value="1"/>
</dbReference>
<evidence type="ECO:0000313" key="11">
    <source>
        <dbReference type="EMBL" id="ALE01236.1"/>
    </source>
</evidence>
<keyword evidence="12" id="KW-1185">Reference proteome</keyword>
<dbReference type="RefSeq" id="WP_053819523.1">
    <property type="nucleotide sequence ID" value="NZ_CP006911.1"/>
</dbReference>
<evidence type="ECO:0000256" key="1">
    <source>
        <dbReference type="ARBA" id="ARBA00001625"/>
    </source>
</evidence>
<feature type="binding site" evidence="10">
    <location>
        <position position="90"/>
    </location>
    <ligand>
        <name>Mg(2+)</name>
        <dbReference type="ChEBI" id="CHEBI:18420"/>
        <label>2</label>
    </ligand>
</feature>
<dbReference type="SUPFAM" id="SSF56655">
    <property type="entry name" value="Carbohydrate phosphatase"/>
    <property type="match status" value="1"/>
</dbReference>
<dbReference type="NCBIfam" id="TIGR01331">
    <property type="entry name" value="bisphos_cysQ"/>
    <property type="match status" value="1"/>
</dbReference>
<dbReference type="Pfam" id="PF00459">
    <property type="entry name" value="Inositol_P"/>
    <property type="match status" value="1"/>
</dbReference>
<dbReference type="STRING" id="1125411.W908_00580"/>
<dbReference type="InterPro" id="IPR006240">
    <property type="entry name" value="CysQ"/>
</dbReference>
<evidence type="ECO:0000256" key="8">
    <source>
        <dbReference type="ARBA" id="ARBA00023136"/>
    </source>
</evidence>
<feature type="binding site" evidence="9">
    <location>
        <position position="91"/>
    </location>
    <ligand>
        <name>Mg(2+)</name>
        <dbReference type="ChEBI" id="CHEBI:18420"/>
        <label>2</label>
    </ligand>
</feature>
<feature type="binding site" evidence="9">
    <location>
        <position position="90"/>
    </location>
    <ligand>
        <name>Mg(2+)</name>
        <dbReference type="ChEBI" id="CHEBI:18420"/>
        <label>1</label>
    </ligand>
</feature>
<dbReference type="GO" id="GO:0000287">
    <property type="term" value="F:magnesium ion binding"/>
    <property type="evidence" value="ECO:0007669"/>
    <property type="project" value="UniProtKB-UniRule"/>
</dbReference>
<dbReference type="Gene3D" id="3.40.190.80">
    <property type="match status" value="1"/>
</dbReference>
<evidence type="ECO:0000313" key="12">
    <source>
        <dbReference type="Proteomes" id="UP000068905"/>
    </source>
</evidence>
<feature type="binding site" evidence="10">
    <location>
        <position position="91"/>
    </location>
    <ligand>
        <name>Mg(2+)</name>
        <dbReference type="ChEBI" id="CHEBI:18420"/>
        <label>1</label>
        <note>catalytic</note>
    </ligand>
</feature>
<name>A0A0M5KTH3_9GAMM</name>
<proteinExistence type="inferred from homology"/>
<feature type="binding site" evidence="9">
    <location>
        <position position="215"/>
    </location>
    <ligand>
        <name>substrate</name>
    </ligand>
</feature>
<dbReference type="GO" id="GO:0008441">
    <property type="term" value="F:3'(2'),5'-bisphosphate nucleotidase activity"/>
    <property type="evidence" value="ECO:0007669"/>
    <property type="project" value="UniProtKB-UniRule"/>
</dbReference>
<evidence type="ECO:0000256" key="4">
    <source>
        <dbReference type="ARBA" id="ARBA00022519"/>
    </source>
</evidence>
<feature type="binding site" evidence="9">
    <location>
        <position position="70"/>
    </location>
    <ligand>
        <name>substrate</name>
    </ligand>
</feature>
<gene>
    <name evidence="9" type="primary">cysQ</name>
    <name evidence="11" type="ORF">W908_00580</name>
</gene>
<accession>A0A0M5KTH3</accession>
<dbReference type="Proteomes" id="UP000068905">
    <property type="component" value="Chromosome"/>
</dbReference>
<feature type="binding site" evidence="10">
    <location>
        <position position="70"/>
    </location>
    <ligand>
        <name>Mg(2+)</name>
        <dbReference type="ChEBI" id="CHEBI:18420"/>
        <label>1</label>
        <note>catalytic</note>
    </ligand>
</feature>
<dbReference type="KEGG" id="tsn:W908_00580"/>
<evidence type="ECO:0000256" key="7">
    <source>
        <dbReference type="ARBA" id="ARBA00022842"/>
    </source>
</evidence>
<dbReference type="InterPro" id="IPR050725">
    <property type="entry name" value="CysQ/Inositol_MonoPase"/>
</dbReference>
<feature type="binding site" evidence="9">
    <location>
        <position position="88"/>
    </location>
    <ligand>
        <name>Mg(2+)</name>
        <dbReference type="ChEBI" id="CHEBI:18420"/>
        <label>2</label>
    </ligand>
</feature>
<dbReference type="AlphaFoldDB" id="A0A0M5KTH3"/>
<evidence type="ECO:0000256" key="10">
    <source>
        <dbReference type="PIRSR" id="PIRSR600760-2"/>
    </source>
</evidence>
<dbReference type="OrthoDB" id="9785695at2"/>
<dbReference type="GO" id="GO:0046854">
    <property type="term" value="P:phosphatidylinositol phosphate biosynthetic process"/>
    <property type="evidence" value="ECO:0007669"/>
    <property type="project" value="InterPro"/>
</dbReference>
<dbReference type="PANTHER" id="PTHR43028">
    <property type="entry name" value="3'(2'),5'-BISPHOSPHATE NUCLEOTIDASE 1"/>
    <property type="match status" value="1"/>
</dbReference>
<dbReference type="InterPro" id="IPR020550">
    <property type="entry name" value="Inositol_monophosphatase_CS"/>
</dbReference>
<comment type="cofactor">
    <cofactor evidence="9 10">
        <name>Mg(2+)</name>
        <dbReference type="ChEBI" id="CHEBI:18420"/>
    </cofactor>
</comment>
<feature type="binding site" evidence="9">
    <location>
        <position position="215"/>
    </location>
    <ligand>
        <name>Mg(2+)</name>
        <dbReference type="ChEBI" id="CHEBI:18420"/>
        <label>2</label>
    </ligand>
</feature>
<evidence type="ECO:0000256" key="5">
    <source>
        <dbReference type="ARBA" id="ARBA00022723"/>
    </source>
</evidence>
<organism evidence="11 12">
    <name type="scientific">Candidatus Pseudothioglobus singularis PS1</name>
    <dbReference type="NCBI Taxonomy" id="1125411"/>
    <lineage>
        <taxon>Bacteria</taxon>
        <taxon>Pseudomonadati</taxon>
        <taxon>Pseudomonadota</taxon>
        <taxon>Gammaproteobacteria</taxon>
        <taxon>Candidatus Pseudothioglobaceae</taxon>
        <taxon>Candidatus Pseudothioglobus</taxon>
    </lineage>
</organism>
<dbReference type="PROSITE" id="PS00629">
    <property type="entry name" value="IMP_1"/>
    <property type="match status" value="1"/>
</dbReference>
<keyword evidence="7 9" id="KW-0460">Magnesium</keyword>
<dbReference type="Gene3D" id="3.30.540.10">
    <property type="entry name" value="Fructose-1,6-Bisphosphatase, subunit A, domain 1"/>
    <property type="match status" value="1"/>
</dbReference>
<keyword evidence="4 9" id="KW-0997">Cell inner membrane</keyword>
<evidence type="ECO:0000256" key="6">
    <source>
        <dbReference type="ARBA" id="ARBA00022801"/>
    </source>
</evidence>
<keyword evidence="5 9" id="KW-0479">Metal-binding</keyword>
<dbReference type="GO" id="GO:0000103">
    <property type="term" value="P:sulfate assimilation"/>
    <property type="evidence" value="ECO:0007669"/>
    <property type="project" value="TreeGrafter"/>
</dbReference>
<keyword evidence="3 9" id="KW-1003">Cell membrane</keyword>
<comment type="catalytic activity">
    <reaction evidence="1 9">
        <text>adenosine 3',5'-bisphosphate + H2O = AMP + phosphate</text>
        <dbReference type="Rhea" id="RHEA:10040"/>
        <dbReference type="ChEBI" id="CHEBI:15377"/>
        <dbReference type="ChEBI" id="CHEBI:43474"/>
        <dbReference type="ChEBI" id="CHEBI:58343"/>
        <dbReference type="ChEBI" id="CHEBI:456215"/>
        <dbReference type="EC" id="3.1.3.7"/>
    </reaction>
</comment>
<dbReference type="HAMAP" id="MF_02095">
    <property type="entry name" value="CysQ"/>
    <property type="match status" value="1"/>
</dbReference>
<comment type="function">
    <text evidence="9">Converts adenosine-3',5'-bisphosphate (PAP) to AMP.</text>
</comment>
<comment type="subcellular location">
    <subcellularLocation>
        <location evidence="9">Cell inner membrane</location>
        <topology evidence="9">Peripheral membrane protein</topology>
        <orientation evidence="9">Cytoplasmic side</orientation>
    </subcellularLocation>
</comment>
<dbReference type="GO" id="GO:0050427">
    <property type="term" value="P:3'-phosphoadenosine 5'-phosphosulfate metabolic process"/>
    <property type="evidence" value="ECO:0007669"/>
    <property type="project" value="TreeGrafter"/>
</dbReference>
<evidence type="ECO:0000256" key="2">
    <source>
        <dbReference type="ARBA" id="ARBA00005289"/>
    </source>
</evidence>
<dbReference type="PATRIC" id="fig|1125411.7.peg.115"/>
<comment type="similarity">
    <text evidence="2 9">Belongs to the inositol monophosphatase superfamily. CysQ family.</text>
</comment>